<reference evidence="5" key="1">
    <citation type="submission" date="2021-01" db="EMBL/GenBank/DDBJ databases">
        <authorList>
            <person name="Corre E."/>
            <person name="Pelletier E."/>
            <person name="Niang G."/>
            <person name="Scheremetjew M."/>
            <person name="Finn R."/>
            <person name="Kale V."/>
            <person name="Holt S."/>
            <person name="Cochrane G."/>
            <person name="Meng A."/>
            <person name="Brown T."/>
            <person name="Cohen L."/>
        </authorList>
    </citation>
    <scope>NUCLEOTIDE SEQUENCE</scope>
    <source>
        <strain evidence="5">CCMP1756</strain>
    </source>
</reference>
<evidence type="ECO:0000256" key="3">
    <source>
        <dbReference type="ARBA" id="ARBA00023098"/>
    </source>
</evidence>
<dbReference type="InterPro" id="IPR020845">
    <property type="entry name" value="AMP-binding_CS"/>
</dbReference>
<dbReference type="PANTHER" id="PTHR43272">
    <property type="entry name" value="LONG-CHAIN-FATTY-ACID--COA LIGASE"/>
    <property type="match status" value="1"/>
</dbReference>
<dbReference type="InterPro" id="IPR042099">
    <property type="entry name" value="ANL_N_sf"/>
</dbReference>
<keyword evidence="3" id="KW-0443">Lipid metabolism</keyword>
<name>A0A7S4A077_9STRA</name>
<evidence type="ECO:0000313" key="7">
    <source>
        <dbReference type="Proteomes" id="UP000789595"/>
    </source>
</evidence>
<dbReference type="GO" id="GO:0004467">
    <property type="term" value="F:long-chain fatty acid-CoA ligase activity"/>
    <property type="evidence" value="ECO:0007669"/>
    <property type="project" value="TreeGrafter"/>
</dbReference>
<protein>
    <recommendedName>
        <fullName evidence="4">AMP-dependent synthetase/ligase domain-containing protein</fullName>
    </recommendedName>
</protein>
<feature type="domain" description="AMP-dependent synthetase/ligase" evidence="4">
    <location>
        <begin position="117"/>
        <end position="548"/>
    </location>
</feature>
<dbReference type="EMBL" id="CAKKNE010000004">
    <property type="protein sequence ID" value="CAH0372964.1"/>
    <property type="molecule type" value="Genomic_DNA"/>
</dbReference>
<sequence>MAAADSYFMNRLPKRLTELDIGASGLVNRLRRASTTTKVAVCVSVAGGVLLLRRRRKGKPPAPQPTSYYCHEPPVKSFVTGADSALVRGMSSSGPGARDPETVPELLKRLETNTTKAVAWEENGAWRDLTWADYVSLVRQAARAMIAIGLEPRKGVGIIGFNSLEWVVADLGCVLAGGLAAGIYATNGADAARYVLDHSSAQLCFCDGAAQLEKIRKAAETLPKLKKIIVWGGADADKAARRSDALTWRGFLNNAPEDPAPLLERVDEAEPGHACTLIYTSGTTGTPKAVMISHDNVTWVVASFAAFVGFGKAPGGRERLVSYLPLSHIAAQAIDIYAGLVCTGRDGVQSSTLYFARPDALKGSLKDTLNAVRPTVFFGVPRVWEKFAEALQAVGAKTTGAKKKISTWAKRVALRRYLAGVAGAEPEDLGLVGGALSSVEEVFADLILKKVHAAIGLDKAHFVFTGAAPIATSTLEYFGSLGLIVNECFGMSEVSGPATVTMDSYYKPGWCGVASPGVEIRLEHVQGRDRDGEGEVCFRGRSVMLGYLRDAEKSLEAIDADGWQHSGDVGRFEVLQDGAAPMLKITGRIKELLVTAGGENVAPAPIEDDLKRRLPGVSTAVVIGDRLKFLSVLFTLKQRPNEDTFDDVLVGAAAAVNPEVTTAVAAADDVVWRRTLQAAIDDYNKEKATSSAQRVQKFAILPLDFSQATGELTPTLKLKRAAVVKKYADVLRRLYGDAQSAVWFP</sequence>
<dbReference type="GO" id="GO:0005783">
    <property type="term" value="C:endoplasmic reticulum"/>
    <property type="evidence" value="ECO:0007669"/>
    <property type="project" value="TreeGrafter"/>
</dbReference>
<evidence type="ECO:0000313" key="5">
    <source>
        <dbReference type="EMBL" id="CAE0699529.1"/>
    </source>
</evidence>
<dbReference type="InterPro" id="IPR000873">
    <property type="entry name" value="AMP-dep_synth/lig_dom"/>
</dbReference>
<dbReference type="PROSITE" id="PS00455">
    <property type="entry name" value="AMP_BINDING"/>
    <property type="match status" value="1"/>
</dbReference>
<evidence type="ECO:0000256" key="2">
    <source>
        <dbReference type="ARBA" id="ARBA00022832"/>
    </source>
</evidence>
<dbReference type="Pfam" id="PF00501">
    <property type="entry name" value="AMP-binding"/>
    <property type="match status" value="1"/>
</dbReference>
<dbReference type="Proteomes" id="UP000789595">
    <property type="component" value="Unassembled WGS sequence"/>
</dbReference>
<keyword evidence="7" id="KW-1185">Reference proteome</keyword>
<evidence type="ECO:0000256" key="1">
    <source>
        <dbReference type="ARBA" id="ARBA00022598"/>
    </source>
</evidence>
<dbReference type="PANTHER" id="PTHR43272:SF32">
    <property type="entry name" value="AMP-DEPENDENT SYNTHETASE_LIGASE DOMAIN-CONTAINING PROTEIN"/>
    <property type="match status" value="1"/>
</dbReference>
<dbReference type="Pfam" id="PF23562">
    <property type="entry name" value="AMP-binding_C_3"/>
    <property type="match status" value="1"/>
</dbReference>
<reference evidence="6" key="2">
    <citation type="submission" date="2021-11" db="EMBL/GenBank/DDBJ databases">
        <authorList>
            <consortium name="Genoscope - CEA"/>
            <person name="William W."/>
        </authorList>
    </citation>
    <scope>NUCLEOTIDE SEQUENCE</scope>
</reference>
<keyword evidence="1" id="KW-0436">Ligase</keyword>
<evidence type="ECO:0000259" key="4">
    <source>
        <dbReference type="Pfam" id="PF00501"/>
    </source>
</evidence>
<accession>A0A7S4A077</accession>
<keyword evidence="2" id="KW-0276">Fatty acid metabolism</keyword>
<dbReference type="Gene3D" id="3.40.50.12780">
    <property type="entry name" value="N-terminal domain of ligase-like"/>
    <property type="match status" value="1"/>
</dbReference>
<organism evidence="5">
    <name type="scientific">Pelagomonas calceolata</name>
    <dbReference type="NCBI Taxonomy" id="35677"/>
    <lineage>
        <taxon>Eukaryota</taxon>
        <taxon>Sar</taxon>
        <taxon>Stramenopiles</taxon>
        <taxon>Ochrophyta</taxon>
        <taxon>Pelagophyceae</taxon>
        <taxon>Pelagomonadales</taxon>
        <taxon>Pelagomonadaceae</taxon>
        <taxon>Pelagomonas</taxon>
    </lineage>
</organism>
<gene>
    <name evidence="5" type="ORF">PCAL00307_LOCUS14965</name>
    <name evidence="6" type="ORF">PECAL_4P01260</name>
</gene>
<proteinExistence type="predicted"/>
<dbReference type="EMBL" id="HBIW01017361">
    <property type="protein sequence ID" value="CAE0699529.1"/>
    <property type="molecule type" value="Transcribed_RNA"/>
</dbReference>
<dbReference type="SUPFAM" id="SSF56801">
    <property type="entry name" value="Acetyl-CoA synthetase-like"/>
    <property type="match status" value="1"/>
</dbReference>
<dbReference type="AlphaFoldDB" id="A0A7S4A077"/>
<dbReference type="GO" id="GO:0016020">
    <property type="term" value="C:membrane"/>
    <property type="evidence" value="ECO:0007669"/>
    <property type="project" value="TreeGrafter"/>
</dbReference>
<dbReference type="OrthoDB" id="3633556at2759"/>
<evidence type="ECO:0000313" key="6">
    <source>
        <dbReference type="EMBL" id="CAH0372964.1"/>
    </source>
</evidence>